<name>A0A2C8F3L7_9BACT</name>
<organism evidence="1 2">
    <name type="scientific">Pseudodesulfovibrio profundus</name>
    <dbReference type="NCBI Taxonomy" id="57320"/>
    <lineage>
        <taxon>Bacteria</taxon>
        <taxon>Pseudomonadati</taxon>
        <taxon>Thermodesulfobacteriota</taxon>
        <taxon>Desulfovibrionia</taxon>
        <taxon>Desulfovibrionales</taxon>
        <taxon>Desulfovibrionaceae</taxon>
    </lineage>
</organism>
<dbReference type="Proteomes" id="UP000219215">
    <property type="component" value="Chromosome DPRO"/>
</dbReference>
<protein>
    <submittedName>
        <fullName evidence="1">Uncharacterized protein</fullName>
    </submittedName>
</protein>
<evidence type="ECO:0000313" key="2">
    <source>
        <dbReference type="Proteomes" id="UP000219215"/>
    </source>
</evidence>
<sequence>MRIFLHMHMQLYSLNLTKTVWIVFEKMANELKYKDKPVLA</sequence>
<proteinExistence type="predicted"/>
<dbReference type="AlphaFoldDB" id="A0A2C8F3L7"/>
<keyword evidence="2" id="KW-1185">Reference proteome</keyword>
<accession>A0A2C8F3L7</accession>
<dbReference type="KEGG" id="pprf:DPRO_0426"/>
<dbReference type="EMBL" id="LT907975">
    <property type="protein sequence ID" value="SOB57306.1"/>
    <property type="molecule type" value="Genomic_DNA"/>
</dbReference>
<evidence type="ECO:0000313" key="1">
    <source>
        <dbReference type="EMBL" id="SOB57306.1"/>
    </source>
</evidence>
<gene>
    <name evidence="1" type="ORF">DPRO_0426</name>
</gene>
<reference evidence="2" key="1">
    <citation type="submission" date="2017-09" db="EMBL/GenBank/DDBJ databases">
        <authorList>
            <person name="Regsiter A."/>
            <person name="William W."/>
        </authorList>
    </citation>
    <scope>NUCLEOTIDE SEQUENCE [LARGE SCALE GENOMIC DNA]</scope>
    <source>
        <strain evidence="2">500-1</strain>
    </source>
</reference>